<dbReference type="InterPro" id="IPR005299">
    <property type="entry name" value="MeTrfase_7"/>
</dbReference>
<dbReference type="AlphaFoldDB" id="A0ABD1FI96"/>
<dbReference type="Pfam" id="PF03492">
    <property type="entry name" value="Methyltransf_7"/>
    <property type="match status" value="1"/>
</dbReference>
<dbReference type="GO" id="GO:0032259">
    <property type="term" value="P:methylation"/>
    <property type="evidence" value="ECO:0007669"/>
    <property type="project" value="UniProtKB-KW"/>
</dbReference>
<dbReference type="InterPro" id="IPR029063">
    <property type="entry name" value="SAM-dependent_MTases_sf"/>
</dbReference>
<dbReference type="GO" id="GO:0046872">
    <property type="term" value="F:metal ion binding"/>
    <property type="evidence" value="ECO:0007669"/>
    <property type="project" value="UniProtKB-KW"/>
</dbReference>
<dbReference type="PANTHER" id="PTHR31009">
    <property type="entry name" value="S-ADENOSYL-L-METHIONINE:CARBOXYL METHYLTRANSFERASE FAMILY PROTEIN"/>
    <property type="match status" value="1"/>
</dbReference>
<keyword evidence="5" id="KW-0460">Magnesium</keyword>
<accession>A0ABD1FI96</accession>
<reference evidence="7 8" key="1">
    <citation type="submission" date="2024-06" db="EMBL/GenBank/DDBJ databases">
        <title>A chromosome level genome sequence of Diviner's sage (Salvia divinorum).</title>
        <authorList>
            <person name="Ford S.A."/>
            <person name="Ro D.-K."/>
            <person name="Ness R.W."/>
            <person name="Phillips M.A."/>
        </authorList>
    </citation>
    <scope>NUCLEOTIDE SEQUENCE [LARGE SCALE GENOMIC DNA]</scope>
    <source>
        <strain evidence="7">SAF-2024a</strain>
        <tissue evidence="7">Leaf</tissue>
    </source>
</reference>
<keyword evidence="8" id="KW-1185">Reference proteome</keyword>
<dbReference type="GO" id="GO:0008168">
    <property type="term" value="F:methyltransferase activity"/>
    <property type="evidence" value="ECO:0007669"/>
    <property type="project" value="UniProtKB-KW"/>
</dbReference>
<feature type="compositionally biased region" description="Polar residues" evidence="6">
    <location>
        <begin position="14"/>
        <end position="25"/>
    </location>
</feature>
<comment type="similarity">
    <text evidence="1">Belongs to the methyltransferase superfamily. Type-7 methyltransferase family.</text>
</comment>
<keyword evidence="3" id="KW-0808">Transferase</keyword>
<evidence type="ECO:0000256" key="1">
    <source>
        <dbReference type="ARBA" id="ARBA00007967"/>
    </source>
</evidence>
<evidence type="ECO:0000256" key="6">
    <source>
        <dbReference type="SAM" id="MobiDB-lite"/>
    </source>
</evidence>
<evidence type="ECO:0000256" key="2">
    <source>
        <dbReference type="ARBA" id="ARBA00022603"/>
    </source>
</evidence>
<evidence type="ECO:0000256" key="3">
    <source>
        <dbReference type="ARBA" id="ARBA00022679"/>
    </source>
</evidence>
<keyword evidence="4" id="KW-0479">Metal-binding</keyword>
<feature type="region of interest" description="Disordered" evidence="6">
    <location>
        <begin position="1"/>
        <end position="25"/>
    </location>
</feature>
<evidence type="ECO:0000256" key="5">
    <source>
        <dbReference type="ARBA" id="ARBA00022842"/>
    </source>
</evidence>
<dbReference type="Proteomes" id="UP001567538">
    <property type="component" value="Unassembled WGS sequence"/>
</dbReference>
<evidence type="ECO:0000313" key="8">
    <source>
        <dbReference type="Proteomes" id="UP001567538"/>
    </source>
</evidence>
<dbReference type="Gene3D" id="3.40.50.150">
    <property type="entry name" value="Vaccinia Virus protein VP39"/>
    <property type="match status" value="1"/>
</dbReference>
<dbReference type="EMBL" id="JBEAFC010000015">
    <property type="protein sequence ID" value="KAL1531377.1"/>
    <property type="molecule type" value="Genomic_DNA"/>
</dbReference>
<gene>
    <name evidence="7" type="ORF">AAHA92_34060</name>
</gene>
<comment type="caution">
    <text evidence="7">The sequence shown here is derived from an EMBL/GenBank/DDBJ whole genome shotgun (WGS) entry which is preliminary data.</text>
</comment>
<evidence type="ECO:0000313" key="7">
    <source>
        <dbReference type="EMBL" id="KAL1531377.1"/>
    </source>
</evidence>
<sequence length="155" mass="17386">MESLIETEVHKSRQQGFNPKTSNSKCCLTTKSATTSIPSPQELLRRRRAGLFPSSSVHVAYSSFAIKGAGGPAPQRLPGVERWRWPEGVVTYSGGGVLRFLEFILADMVREGVIEQEQVDSFNVPNVYPCVKDLRRVVERNGCFQIVKMEFRDIP</sequence>
<dbReference type="InterPro" id="IPR042086">
    <property type="entry name" value="MeTrfase_capping"/>
</dbReference>
<dbReference type="SUPFAM" id="SSF53335">
    <property type="entry name" value="S-adenosyl-L-methionine-dependent methyltransferases"/>
    <property type="match status" value="1"/>
</dbReference>
<name>A0ABD1FI96_SALDI</name>
<dbReference type="Gene3D" id="1.10.1200.270">
    <property type="entry name" value="Methyltransferase, alpha-helical capping domain"/>
    <property type="match status" value="1"/>
</dbReference>
<organism evidence="7 8">
    <name type="scientific">Salvia divinorum</name>
    <name type="common">Maria pastora</name>
    <name type="synonym">Diviner's sage</name>
    <dbReference type="NCBI Taxonomy" id="28513"/>
    <lineage>
        <taxon>Eukaryota</taxon>
        <taxon>Viridiplantae</taxon>
        <taxon>Streptophyta</taxon>
        <taxon>Embryophyta</taxon>
        <taxon>Tracheophyta</taxon>
        <taxon>Spermatophyta</taxon>
        <taxon>Magnoliopsida</taxon>
        <taxon>eudicotyledons</taxon>
        <taxon>Gunneridae</taxon>
        <taxon>Pentapetalae</taxon>
        <taxon>asterids</taxon>
        <taxon>lamiids</taxon>
        <taxon>Lamiales</taxon>
        <taxon>Lamiaceae</taxon>
        <taxon>Nepetoideae</taxon>
        <taxon>Mentheae</taxon>
        <taxon>Salviinae</taxon>
        <taxon>Salvia</taxon>
        <taxon>Salvia subgen. Calosphace</taxon>
    </lineage>
</organism>
<proteinExistence type="inferred from homology"/>
<evidence type="ECO:0000256" key="4">
    <source>
        <dbReference type="ARBA" id="ARBA00022723"/>
    </source>
</evidence>
<protein>
    <submittedName>
        <fullName evidence="7">Loganic acid O-methyltransferase-like</fullName>
    </submittedName>
</protein>
<keyword evidence="2" id="KW-0489">Methyltransferase</keyword>